<proteinExistence type="predicted"/>
<evidence type="ECO:0000313" key="3">
    <source>
        <dbReference type="Proteomes" id="UP000255355"/>
    </source>
</evidence>
<dbReference type="OrthoDB" id="4566407at2"/>
<protein>
    <submittedName>
        <fullName evidence="2">Uncharacterized protein</fullName>
    </submittedName>
</protein>
<reference evidence="2 3" key="1">
    <citation type="submission" date="2018-07" db="EMBL/GenBank/DDBJ databases">
        <title>Genomic Encyclopedia of Type Strains, Phase IV (KMG-IV): sequencing the most valuable type-strain genomes for metagenomic binning, comparative biology and taxonomic classification.</title>
        <authorList>
            <person name="Goeker M."/>
        </authorList>
    </citation>
    <scope>NUCLEOTIDE SEQUENCE [LARGE SCALE GENOMIC DNA]</scope>
    <source>
        <strain evidence="2 3">DSM 44952</strain>
    </source>
</reference>
<keyword evidence="3" id="KW-1185">Reference proteome</keyword>
<feature type="region of interest" description="Disordered" evidence="1">
    <location>
        <begin position="170"/>
        <end position="193"/>
    </location>
</feature>
<name>A0A370H869_9NOCA</name>
<dbReference type="EMBL" id="QQAZ01000003">
    <property type="protein sequence ID" value="RDI52858.1"/>
    <property type="molecule type" value="Genomic_DNA"/>
</dbReference>
<sequence>MATIGQLRAALAILHAEVDEVAHQVWGREMAGTDTAGVEHAMLAGLLYRLAGADLRRSLTTAPDIAVLEDRARAAGPSAVTMDNEDLCAQAHFEAYWLTDRIAELYGDIERVPPPLAAAAHTAEATRALLRIHRDLARGTRLDAGYAGWEAVLDQLDRARALARAAHAAAETAPQRGAIPPVVDPGQKHAGNE</sequence>
<evidence type="ECO:0000313" key="2">
    <source>
        <dbReference type="EMBL" id="RDI52858.1"/>
    </source>
</evidence>
<organism evidence="2 3">
    <name type="scientific">Nocardia mexicana</name>
    <dbReference type="NCBI Taxonomy" id="279262"/>
    <lineage>
        <taxon>Bacteria</taxon>
        <taxon>Bacillati</taxon>
        <taxon>Actinomycetota</taxon>
        <taxon>Actinomycetes</taxon>
        <taxon>Mycobacteriales</taxon>
        <taxon>Nocardiaceae</taxon>
        <taxon>Nocardia</taxon>
    </lineage>
</organism>
<dbReference type="RefSeq" id="WP_147288913.1">
    <property type="nucleotide sequence ID" value="NZ_QQAZ01000003.1"/>
</dbReference>
<evidence type="ECO:0000256" key="1">
    <source>
        <dbReference type="SAM" id="MobiDB-lite"/>
    </source>
</evidence>
<dbReference type="Proteomes" id="UP000255355">
    <property type="component" value="Unassembled WGS sequence"/>
</dbReference>
<gene>
    <name evidence="2" type="ORF">DFR68_103245</name>
</gene>
<dbReference type="AlphaFoldDB" id="A0A370H869"/>
<comment type="caution">
    <text evidence="2">The sequence shown here is derived from an EMBL/GenBank/DDBJ whole genome shotgun (WGS) entry which is preliminary data.</text>
</comment>
<accession>A0A370H869</accession>